<evidence type="ECO:0000313" key="6">
    <source>
        <dbReference type="Proteomes" id="UP000298663"/>
    </source>
</evidence>
<sequence>MLSAIAAVHELKATIPGLYLGCSQLPFATAALGIGAVSWVLPAKCFRILDNFLYKTYMRTCLFVFENVSGVEISLYGDIGELRKRQESVLVVSNHQSDVDWVVTVMLAARQSPEGGEQMFRVMVKNAIHFVPLFGWYIYQHGCIYVRRFGKFKREPVERQLHYLSNMGEPYWLLIFPEGTRFTKKRPDAIAKSSNICNKVGIPEFKNVLIPKAGGFSLALDGLTNDGNLDAIYDVTIGYGQTRQEGRHGRPPNMFEFVCGNPQFQNIHVHVRRFAVSEIPSDPEERKKWLTERYQEKDRMLDDFYAKGTMDDLYEKNAPRTSLSRTLLPAMVFGAALVAPIYSEYVRKAYCYTIASSPLLIVWLHLRGCV</sequence>
<dbReference type="OrthoDB" id="189226at2759"/>
<dbReference type="GO" id="GO:0005783">
    <property type="term" value="C:endoplasmic reticulum"/>
    <property type="evidence" value="ECO:0007669"/>
    <property type="project" value="TreeGrafter"/>
</dbReference>
<dbReference type="GO" id="GO:0005739">
    <property type="term" value="C:mitochondrion"/>
    <property type="evidence" value="ECO:0007669"/>
    <property type="project" value="TreeGrafter"/>
</dbReference>
<dbReference type="GO" id="GO:0036149">
    <property type="term" value="P:phosphatidylinositol acyl-chain remodeling"/>
    <property type="evidence" value="ECO:0007669"/>
    <property type="project" value="TreeGrafter"/>
</dbReference>
<reference evidence="5 6" key="1">
    <citation type="journal article" date="2015" name="Genome Biol.">
        <title>Comparative genomics of Steinernema reveals deeply conserved gene regulatory networks.</title>
        <authorList>
            <person name="Dillman A.R."/>
            <person name="Macchietto M."/>
            <person name="Porter C.F."/>
            <person name="Rogers A."/>
            <person name="Williams B."/>
            <person name="Antoshechkin I."/>
            <person name="Lee M.M."/>
            <person name="Goodwin Z."/>
            <person name="Lu X."/>
            <person name="Lewis E.E."/>
            <person name="Goodrich-Blair H."/>
            <person name="Stock S.P."/>
            <person name="Adams B.J."/>
            <person name="Sternberg P.W."/>
            <person name="Mortazavi A."/>
        </authorList>
    </citation>
    <scope>NUCLEOTIDE SEQUENCE [LARGE SCALE GENOMIC DNA]</scope>
    <source>
        <strain evidence="5 6">ALL</strain>
    </source>
</reference>
<evidence type="ECO:0000256" key="1">
    <source>
        <dbReference type="ARBA" id="ARBA00008655"/>
    </source>
</evidence>
<dbReference type="SUPFAM" id="SSF69593">
    <property type="entry name" value="Glycerol-3-phosphate (1)-acyltransferase"/>
    <property type="match status" value="1"/>
</dbReference>
<organism evidence="5 6">
    <name type="scientific">Steinernema carpocapsae</name>
    <name type="common">Entomopathogenic nematode</name>
    <dbReference type="NCBI Taxonomy" id="34508"/>
    <lineage>
        <taxon>Eukaryota</taxon>
        <taxon>Metazoa</taxon>
        <taxon>Ecdysozoa</taxon>
        <taxon>Nematoda</taxon>
        <taxon>Chromadorea</taxon>
        <taxon>Rhabditida</taxon>
        <taxon>Tylenchina</taxon>
        <taxon>Panagrolaimomorpha</taxon>
        <taxon>Strongyloidoidea</taxon>
        <taxon>Steinernematidae</taxon>
        <taxon>Steinernema</taxon>
    </lineage>
</organism>
<gene>
    <name evidence="5" type="ORF">L596_029176</name>
</gene>
<dbReference type="AlphaFoldDB" id="A0A4U5LTW0"/>
<protein>
    <recommendedName>
        <fullName evidence="4">Phospholipid/glycerol acyltransferase domain-containing protein</fullName>
    </recommendedName>
</protein>
<dbReference type="STRING" id="34508.A0A4U5LTW0"/>
<dbReference type="Pfam" id="PF01553">
    <property type="entry name" value="Acyltransferase"/>
    <property type="match status" value="1"/>
</dbReference>
<keyword evidence="2" id="KW-0808">Transferase</keyword>
<evidence type="ECO:0000256" key="2">
    <source>
        <dbReference type="ARBA" id="ARBA00022679"/>
    </source>
</evidence>
<dbReference type="Proteomes" id="UP000298663">
    <property type="component" value="Unassembled WGS sequence"/>
</dbReference>
<dbReference type="PANTHER" id="PTHR10983:SF73">
    <property type="entry name" value="1-ACYL-SN-GLYCEROL-3-PHOSPHATE ACYLTRANSFERASE EPSILON"/>
    <property type="match status" value="1"/>
</dbReference>
<dbReference type="GO" id="GO:0016746">
    <property type="term" value="F:acyltransferase activity"/>
    <property type="evidence" value="ECO:0007669"/>
    <property type="project" value="UniProtKB-KW"/>
</dbReference>
<evidence type="ECO:0000256" key="3">
    <source>
        <dbReference type="ARBA" id="ARBA00023315"/>
    </source>
</evidence>
<comment type="similarity">
    <text evidence="1">Belongs to the 1-acyl-sn-glycerol-3-phosphate acyltransferase family.</text>
</comment>
<feature type="domain" description="Phospholipid/glycerol acyltransferase" evidence="4">
    <location>
        <begin position="89"/>
        <end position="240"/>
    </location>
</feature>
<keyword evidence="6" id="KW-1185">Reference proteome</keyword>
<name>A0A4U5LTW0_STECR</name>
<reference evidence="5 6" key="2">
    <citation type="journal article" date="2019" name="G3 (Bethesda)">
        <title>Hybrid Assembly of the Genome of the Entomopathogenic Nematode Steinernema carpocapsae Identifies the X-Chromosome.</title>
        <authorList>
            <person name="Serra L."/>
            <person name="Macchietto M."/>
            <person name="Macias-Munoz A."/>
            <person name="McGill C.J."/>
            <person name="Rodriguez I.M."/>
            <person name="Rodriguez B."/>
            <person name="Murad R."/>
            <person name="Mortazavi A."/>
        </authorList>
    </citation>
    <scope>NUCLEOTIDE SEQUENCE [LARGE SCALE GENOMIC DNA]</scope>
    <source>
        <strain evidence="5 6">ALL</strain>
    </source>
</reference>
<dbReference type="SMART" id="SM00563">
    <property type="entry name" value="PlsC"/>
    <property type="match status" value="1"/>
</dbReference>
<evidence type="ECO:0000259" key="4">
    <source>
        <dbReference type="SMART" id="SM00563"/>
    </source>
</evidence>
<dbReference type="PANTHER" id="PTHR10983">
    <property type="entry name" value="1-ACYLGLYCEROL-3-PHOSPHATE ACYLTRANSFERASE-RELATED"/>
    <property type="match status" value="1"/>
</dbReference>
<keyword evidence="3" id="KW-0012">Acyltransferase</keyword>
<evidence type="ECO:0000313" key="5">
    <source>
        <dbReference type="EMBL" id="TKR59516.1"/>
    </source>
</evidence>
<accession>A0A4U5LTW0</accession>
<dbReference type="EMBL" id="AZBU02000012">
    <property type="protein sequence ID" value="TKR59516.1"/>
    <property type="molecule type" value="Genomic_DNA"/>
</dbReference>
<dbReference type="CDD" id="cd07990">
    <property type="entry name" value="LPLAT_LCLAT1-like"/>
    <property type="match status" value="1"/>
</dbReference>
<dbReference type="Pfam" id="PF16076">
    <property type="entry name" value="Acyltransf_C"/>
    <property type="match status" value="1"/>
</dbReference>
<comment type="caution">
    <text evidence="5">The sequence shown here is derived from an EMBL/GenBank/DDBJ whole genome shotgun (WGS) entry which is preliminary data.</text>
</comment>
<dbReference type="InterPro" id="IPR002123">
    <property type="entry name" value="Plipid/glycerol_acylTrfase"/>
</dbReference>
<dbReference type="InterPro" id="IPR032098">
    <property type="entry name" value="Acyltransf_C"/>
</dbReference>
<proteinExistence type="inferred from homology"/>